<feature type="transmembrane region" description="Helical" evidence="10">
    <location>
        <begin position="133"/>
        <end position="155"/>
    </location>
</feature>
<keyword evidence="8 9" id="KW-0676">Redox-active center</keyword>
<dbReference type="InterPro" id="IPR036188">
    <property type="entry name" value="FAD/NAD-bd_sf"/>
</dbReference>
<evidence type="ECO:0000256" key="1">
    <source>
        <dbReference type="ARBA" id="ARBA00001974"/>
    </source>
</evidence>
<evidence type="ECO:0000313" key="15">
    <source>
        <dbReference type="Proteomes" id="UP001321700"/>
    </source>
</evidence>
<protein>
    <submittedName>
        <fullName evidence="14">FAD-dependent oxidoreductase</fullName>
    </submittedName>
</protein>
<evidence type="ECO:0000259" key="11">
    <source>
        <dbReference type="Pfam" id="PF02852"/>
    </source>
</evidence>
<evidence type="ECO:0000256" key="4">
    <source>
        <dbReference type="ARBA" id="ARBA00022827"/>
    </source>
</evidence>
<feature type="domain" description="FAD/NAD(P)-binding" evidence="12">
    <location>
        <begin position="241"/>
        <end position="571"/>
    </location>
</feature>
<dbReference type="SUPFAM" id="SSF51905">
    <property type="entry name" value="FAD/NAD(P)-binding domain"/>
    <property type="match status" value="1"/>
</dbReference>
<feature type="transmembrane region" description="Helical" evidence="10">
    <location>
        <begin position="200"/>
        <end position="221"/>
    </location>
</feature>
<dbReference type="PRINTS" id="PR00368">
    <property type="entry name" value="FADPNR"/>
</dbReference>
<reference evidence="14 15" key="1">
    <citation type="submission" date="2023-08" db="EMBL/GenBank/DDBJ databases">
        <title>Rhodoferax potami sp. nov. and Rhodoferax mekongensis sp. nov., isolated from the Mekong River in Thailand.</title>
        <authorList>
            <person name="Kitikhun S."/>
            <person name="Charoenyingcharoen P."/>
            <person name="Siriarchawattana P."/>
            <person name="Likhitrattanapisal S."/>
            <person name="Nilsakha T."/>
            <person name="Chanpet A."/>
            <person name="Rattanawaree P."/>
            <person name="Ingsriswang S."/>
        </authorList>
    </citation>
    <scope>NUCLEOTIDE SEQUENCE [LARGE SCALE GENOMIC DNA]</scope>
    <source>
        <strain evidence="14 15">TBRC 17660</strain>
    </source>
</reference>
<keyword evidence="10" id="KW-1133">Transmembrane helix</keyword>
<dbReference type="Pfam" id="PF07992">
    <property type="entry name" value="Pyr_redox_2"/>
    <property type="match status" value="1"/>
</dbReference>
<feature type="domain" description="VTT" evidence="13">
    <location>
        <begin position="71"/>
        <end position="184"/>
    </location>
</feature>
<dbReference type="Pfam" id="PF02852">
    <property type="entry name" value="Pyr_redox_dim"/>
    <property type="match status" value="1"/>
</dbReference>
<dbReference type="PANTHER" id="PTHR43014">
    <property type="entry name" value="MERCURIC REDUCTASE"/>
    <property type="match status" value="1"/>
</dbReference>
<feature type="domain" description="Pyridine nucleotide-disulphide oxidoreductase dimerisation" evidence="11">
    <location>
        <begin position="593"/>
        <end position="701"/>
    </location>
</feature>
<evidence type="ECO:0000259" key="12">
    <source>
        <dbReference type="Pfam" id="PF07992"/>
    </source>
</evidence>
<dbReference type="InterPro" id="IPR023753">
    <property type="entry name" value="FAD/NAD-binding_dom"/>
</dbReference>
<proteinExistence type="inferred from homology"/>
<dbReference type="SUPFAM" id="SSF55424">
    <property type="entry name" value="FAD/NAD-linked reductases, dimerisation (C-terminal) domain"/>
    <property type="match status" value="1"/>
</dbReference>
<comment type="cofactor">
    <cofactor evidence="1">
        <name>FAD</name>
        <dbReference type="ChEBI" id="CHEBI:57692"/>
    </cofactor>
</comment>
<keyword evidence="5" id="KW-0521">NADP</keyword>
<comment type="caution">
    <text evidence="14">The sequence shown here is derived from an EMBL/GenBank/DDBJ whole genome shotgun (WGS) entry which is preliminary data.</text>
</comment>
<organism evidence="14 15">
    <name type="scientific">Rhodoferax potami</name>
    <dbReference type="NCBI Taxonomy" id="3068338"/>
    <lineage>
        <taxon>Bacteria</taxon>
        <taxon>Pseudomonadati</taxon>
        <taxon>Pseudomonadota</taxon>
        <taxon>Betaproteobacteria</taxon>
        <taxon>Burkholderiales</taxon>
        <taxon>Comamonadaceae</taxon>
        <taxon>Rhodoferax</taxon>
    </lineage>
</organism>
<dbReference type="InterPro" id="IPR032816">
    <property type="entry name" value="VTT_dom"/>
</dbReference>
<dbReference type="Proteomes" id="UP001321700">
    <property type="component" value="Unassembled WGS sequence"/>
</dbReference>
<dbReference type="PANTHER" id="PTHR43014:SF2">
    <property type="entry name" value="MERCURIC REDUCTASE"/>
    <property type="match status" value="1"/>
</dbReference>
<dbReference type="InterPro" id="IPR004099">
    <property type="entry name" value="Pyr_nucl-diS_OxRdtase_dimer"/>
</dbReference>
<keyword evidence="4 9" id="KW-0274">FAD</keyword>
<keyword evidence="7" id="KW-1015">Disulfide bond</keyword>
<evidence type="ECO:0000256" key="6">
    <source>
        <dbReference type="ARBA" id="ARBA00023002"/>
    </source>
</evidence>
<feature type="transmembrane region" description="Helical" evidence="10">
    <location>
        <begin position="85"/>
        <end position="109"/>
    </location>
</feature>
<dbReference type="Gene3D" id="3.30.390.30">
    <property type="match status" value="1"/>
</dbReference>
<evidence type="ECO:0000256" key="2">
    <source>
        <dbReference type="ARBA" id="ARBA00007532"/>
    </source>
</evidence>
<evidence type="ECO:0000256" key="7">
    <source>
        <dbReference type="ARBA" id="ARBA00023157"/>
    </source>
</evidence>
<dbReference type="Gene3D" id="3.50.50.60">
    <property type="entry name" value="FAD/NAD(P)-binding domain"/>
    <property type="match status" value="2"/>
</dbReference>
<keyword evidence="6 9" id="KW-0560">Oxidoreductase</keyword>
<evidence type="ECO:0000256" key="10">
    <source>
        <dbReference type="SAM" id="Phobius"/>
    </source>
</evidence>
<gene>
    <name evidence="14" type="ORF">RAE19_05610</name>
</gene>
<dbReference type="InterPro" id="IPR012999">
    <property type="entry name" value="Pyr_OxRdtase_I_AS"/>
</dbReference>
<dbReference type="PRINTS" id="PR00411">
    <property type="entry name" value="PNDRDTASEI"/>
</dbReference>
<dbReference type="EMBL" id="JAVBIK010000001">
    <property type="protein sequence ID" value="MDT7518212.1"/>
    <property type="molecule type" value="Genomic_DNA"/>
</dbReference>
<evidence type="ECO:0000256" key="8">
    <source>
        <dbReference type="ARBA" id="ARBA00023284"/>
    </source>
</evidence>
<evidence type="ECO:0000256" key="9">
    <source>
        <dbReference type="RuleBase" id="RU003691"/>
    </source>
</evidence>
<dbReference type="Pfam" id="PF09335">
    <property type="entry name" value="VTT_dom"/>
    <property type="match status" value="1"/>
</dbReference>
<sequence>MKASKLLVLALIGLAIASFVVLDLGRYLSLDALRQSQASLASAYAENPWSLRAGFFAVYVAVASLSLPGAAILTLAGGGVFGLGWGLLLVSFASSVGATVSFLAARFVLRDAVQARFGSRLTEINQGIARDGALYLFSLRLIPVVPFFVINLLMGLTTLRTLTFYWVSQLGMLAGTAVYVNAGTRLAELQSLKDVASPEVLGAFVLLGLFPLIAKALMNLVQKRKVYARWKAVRPQTFDRNLIVIGGGAGGLVSAYIAAAVKAKVTLVEAHKMGGDCLNYGCVPSKALIKSAKLAHQMQHADRYGLHSTPRTSDERKSLFSFKKVMERIHEVIAAIEPHDSVERYTGLGVEVLQGYAKIINPWTVEIALNDGGTQTLTTRNIVIAAGARPFVPPLPGLDDVGYVTSDTLWDEFAKLDEVPKRLVVLGGGPIGCELAQSFARLGSAVTQVEMAPRIMAREDAEVSELAANSLRADGVDLLTSHKALRCEMVDGEKVLVVEHAGVEKRIAFDQLLCAVGRTARLSGYGLEELGIPTHKTVQTNEYLQTIYPNIFAAGDVAGPYQFTHVAAHQAWYAAVNALFGDFKKFKADYSVIPWATFIDPEVARVGLNEQDAKEQGIAYEVTKYGIDDLDRAIADSEAHGFVKVLTVPGKDKILGVTIVGTHAGDLLAEYVLAMKHGLGLNKILGTIHTYPTLAEANKYAAGEWKRAHQPHKLLEWVRKFHDWKRS</sequence>
<name>A0ABU3KLB0_9BURK</name>
<evidence type="ECO:0000313" key="14">
    <source>
        <dbReference type="EMBL" id="MDT7518212.1"/>
    </source>
</evidence>
<accession>A0ABU3KLB0</accession>
<comment type="similarity">
    <text evidence="2 9">Belongs to the class-I pyridine nucleotide-disulfide oxidoreductase family.</text>
</comment>
<feature type="transmembrane region" description="Helical" evidence="10">
    <location>
        <begin position="49"/>
        <end position="73"/>
    </location>
</feature>
<keyword evidence="10" id="KW-0472">Membrane</keyword>
<dbReference type="PROSITE" id="PS00076">
    <property type="entry name" value="PYRIDINE_REDOX_1"/>
    <property type="match status" value="1"/>
</dbReference>
<dbReference type="InterPro" id="IPR016156">
    <property type="entry name" value="FAD/NAD-linked_Rdtase_dimer_sf"/>
</dbReference>
<feature type="transmembrane region" description="Helical" evidence="10">
    <location>
        <begin position="242"/>
        <end position="261"/>
    </location>
</feature>
<evidence type="ECO:0000259" key="13">
    <source>
        <dbReference type="Pfam" id="PF09335"/>
    </source>
</evidence>
<feature type="transmembrane region" description="Helical" evidence="10">
    <location>
        <begin position="162"/>
        <end position="180"/>
    </location>
</feature>
<keyword evidence="15" id="KW-1185">Reference proteome</keyword>
<keyword evidence="10" id="KW-0812">Transmembrane</keyword>
<evidence type="ECO:0000256" key="3">
    <source>
        <dbReference type="ARBA" id="ARBA00022630"/>
    </source>
</evidence>
<dbReference type="RefSeq" id="WP_313873988.1">
    <property type="nucleotide sequence ID" value="NZ_JAVBIK010000001.1"/>
</dbReference>
<evidence type="ECO:0000256" key="5">
    <source>
        <dbReference type="ARBA" id="ARBA00022857"/>
    </source>
</evidence>
<keyword evidence="3 9" id="KW-0285">Flavoprotein</keyword>